<keyword evidence="6" id="KW-0479">Metal-binding</keyword>
<evidence type="ECO:0000256" key="5">
    <source>
        <dbReference type="ARBA" id="ARBA00022598"/>
    </source>
</evidence>
<organism evidence="17 18">
    <name type="scientific">Candidatus Ryanbacteria bacterium RIFCSPLOWO2_01_FULL_48_26</name>
    <dbReference type="NCBI Taxonomy" id="1802126"/>
    <lineage>
        <taxon>Bacteria</taxon>
        <taxon>Candidatus Ryaniibacteriota</taxon>
    </lineage>
</organism>
<evidence type="ECO:0000256" key="1">
    <source>
        <dbReference type="ARBA" id="ARBA00001947"/>
    </source>
</evidence>
<keyword evidence="8" id="KW-0862">Zinc</keyword>
<dbReference type="Proteomes" id="UP000179106">
    <property type="component" value="Unassembled WGS sequence"/>
</dbReference>
<evidence type="ECO:0000313" key="18">
    <source>
        <dbReference type="Proteomes" id="UP000179106"/>
    </source>
</evidence>
<protein>
    <recommendedName>
        <fullName evidence="4">Methionine--tRNA ligase</fullName>
        <ecNumber evidence="3">6.1.1.10</ecNumber>
    </recommendedName>
    <alternativeName>
        <fullName evidence="12">Methionyl-tRNA synthetase</fullName>
    </alternativeName>
</protein>
<accession>A0A1G2GUK3</accession>
<dbReference type="PRINTS" id="PR01041">
    <property type="entry name" value="TRNASYNTHMET"/>
</dbReference>
<proteinExistence type="inferred from homology"/>
<evidence type="ECO:0000256" key="3">
    <source>
        <dbReference type="ARBA" id="ARBA00012838"/>
    </source>
</evidence>
<evidence type="ECO:0000256" key="8">
    <source>
        <dbReference type="ARBA" id="ARBA00022833"/>
    </source>
</evidence>
<dbReference type="InterPro" id="IPR014729">
    <property type="entry name" value="Rossmann-like_a/b/a_fold"/>
</dbReference>
<dbReference type="STRING" id="1802126.A3B25_02260"/>
<comment type="caution">
    <text evidence="17">The sequence shown here is derived from an EMBL/GenBank/DDBJ whole genome shotgun (WGS) entry which is preliminary data.</text>
</comment>
<comment type="similarity">
    <text evidence="13">Belongs to the class-I aminoacyl-tRNA synthetase family.</text>
</comment>
<dbReference type="InterPro" id="IPR033911">
    <property type="entry name" value="MetRS_core"/>
</dbReference>
<dbReference type="EMBL" id="MHNW01000016">
    <property type="protein sequence ID" value="OGZ53488.1"/>
    <property type="molecule type" value="Genomic_DNA"/>
</dbReference>
<comment type="cofactor">
    <cofactor evidence="1">
        <name>Zn(2+)</name>
        <dbReference type="ChEBI" id="CHEBI:29105"/>
    </cofactor>
</comment>
<keyword evidence="7 13" id="KW-0547">Nucleotide-binding</keyword>
<dbReference type="GO" id="GO:0005524">
    <property type="term" value="F:ATP binding"/>
    <property type="evidence" value="ECO:0007669"/>
    <property type="project" value="UniProtKB-KW"/>
</dbReference>
<evidence type="ECO:0000256" key="4">
    <source>
        <dbReference type="ARBA" id="ARBA00018753"/>
    </source>
</evidence>
<dbReference type="SUPFAM" id="SSF52374">
    <property type="entry name" value="Nucleotidylyl transferase"/>
    <property type="match status" value="1"/>
</dbReference>
<dbReference type="Pfam" id="PF01406">
    <property type="entry name" value="tRNA-synt_1e"/>
    <property type="match status" value="1"/>
</dbReference>
<evidence type="ECO:0000256" key="11">
    <source>
        <dbReference type="ARBA" id="ARBA00023146"/>
    </source>
</evidence>
<evidence type="ECO:0000256" key="9">
    <source>
        <dbReference type="ARBA" id="ARBA00022840"/>
    </source>
</evidence>
<evidence type="ECO:0000256" key="13">
    <source>
        <dbReference type="RuleBase" id="RU363039"/>
    </source>
</evidence>
<name>A0A1G2GUK3_9BACT</name>
<dbReference type="SUPFAM" id="SSF47323">
    <property type="entry name" value="Anticodon-binding domain of a subclass of class I aminoacyl-tRNA synthetases"/>
    <property type="match status" value="1"/>
</dbReference>
<dbReference type="PANTHER" id="PTHR43326">
    <property type="entry name" value="METHIONYL-TRNA SYNTHETASE"/>
    <property type="match status" value="1"/>
</dbReference>
<dbReference type="InterPro" id="IPR009080">
    <property type="entry name" value="tRNAsynth_Ia_anticodon-bd"/>
</dbReference>
<reference evidence="17 18" key="1">
    <citation type="journal article" date="2016" name="Nat. Commun.">
        <title>Thousands of microbial genomes shed light on interconnected biogeochemical processes in an aquifer system.</title>
        <authorList>
            <person name="Anantharaman K."/>
            <person name="Brown C.T."/>
            <person name="Hug L.A."/>
            <person name="Sharon I."/>
            <person name="Castelle C.J."/>
            <person name="Probst A.J."/>
            <person name="Thomas B.C."/>
            <person name="Singh A."/>
            <person name="Wilkins M.J."/>
            <person name="Karaoz U."/>
            <person name="Brodie E.L."/>
            <person name="Williams K.H."/>
            <person name="Hubbard S.S."/>
            <person name="Banfield J.F."/>
        </authorList>
    </citation>
    <scope>NUCLEOTIDE SEQUENCE [LARGE SCALE GENOMIC DNA]</scope>
</reference>
<gene>
    <name evidence="17" type="ORF">A3B25_02260</name>
</gene>
<dbReference type="InterPro" id="IPR014758">
    <property type="entry name" value="Met-tRNA_synth"/>
</dbReference>
<evidence type="ECO:0000256" key="7">
    <source>
        <dbReference type="ARBA" id="ARBA00022741"/>
    </source>
</evidence>
<keyword evidence="5 13" id="KW-0436">Ligase</keyword>
<dbReference type="GO" id="GO:0046872">
    <property type="term" value="F:metal ion binding"/>
    <property type="evidence" value="ECO:0007669"/>
    <property type="project" value="UniProtKB-KW"/>
</dbReference>
<dbReference type="CDD" id="cd00814">
    <property type="entry name" value="MetRS_core"/>
    <property type="match status" value="1"/>
</dbReference>
<keyword evidence="11 13" id="KW-0030">Aminoacyl-tRNA synthetase</keyword>
<evidence type="ECO:0000313" key="17">
    <source>
        <dbReference type="EMBL" id="OGZ53488.1"/>
    </source>
</evidence>
<dbReference type="FunFam" id="2.170.220.10:FF:000002">
    <property type="entry name" value="Methionine--tRNA ligase"/>
    <property type="match status" value="1"/>
</dbReference>
<evidence type="ECO:0000259" key="15">
    <source>
        <dbReference type="Pfam" id="PF09334"/>
    </source>
</evidence>
<comment type="function">
    <text evidence="2">Is required not only for elongation of protein synthesis but also for the initiation of all mRNA translation through initiator tRNA(fMet) aminoacylation.</text>
</comment>
<keyword evidence="10 13" id="KW-0648">Protein biosynthesis</keyword>
<dbReference type="InterPro" id="IPR015413">
    <property type="entry name" value="Methionyl/Leucyl_tRNA_Synth"/>
</dbReference>
<dbReference type="Gene3D" id="2.170.220.10">
    <property type="match status" value="1"/>
</dbReference>
<evidence type="ECO:0000256" key="6">
    <source>
        <dbReference type="ARBA" id="ARBA00022723"/>
    </source>
</evidence>
<sequence length="485" mass="55465">MYERGAKEKFYITTPIYYVNDRPHIGHAYTTIVADVLARYARAAKKDVVFLAGTDENSQKTVEAALKAKEEIKSYADRLAAIWNSTWETLGITNTDFIRTTEERHVKTVTEMWRRIWEKGDIYKGTYKGLYCVGCEEFKKESDLIDGLCPDHKTKPEYIEEQNYFFKLSKYQKDLLKFYESNPNFIIPAGRFSEVKKFVSEGLEDISISREGKNWGIPVPNDPTHVVYVWFDALINYISAIGIEEWKKHPADLHVIGKNITRFHAVIWPAMLWSLELPLPKGIIANGFFTIDGVKISKSLGNAVDPIKLGEKYGFDALRYFLLREIPFGEDGDFSYEKFDERYVSDLANGLGNLTARTLTLAEKYWFFVEGGTIDTEVQLKIDSIKKETIEAMEYFKFHNALTSIWELIAFGNTYLQEKKPWEPGATDASRTIFSMVVLLGNVAALIAPFLPSASKKIAESITWDDSGTLRVKKPKILFPRMDGN</sequence>
<evidence type="ECO:0000256" key="12">
    <source>
        <dbReference type="ARBA" id="ARBA00030904"/>
    </source>
</evidence>
<dbReference type="Gene3D" id="1.10.730.10">
    <property type="entry name" value="Isoleucyl-tRNA Synthetase, Domain 1"/>
    <property type="match status" value="1"/>
</dbReference>
<dbReference type="Pfam" id="PF09334">
    <property type="entry name" value="tRNA-synt_1g"/>
    <property type="match status" value="1"/>
</dbReference>
<feature type="domain" description="Methionyl/Leucyl tRNA synthetase" evidence="15">
    <location>
        <begin position="142"/>
        <end position="359"/>
    </location>
</feature>
<dbReference type="GO" id="GO:0006431">
    <property type="term" value="P:methionyl-tRNA aminoacylation"/>
    <property type="evidence" value="ECO:0007669"/>
    <property type="project" value="InterPro"/>
</dbReference>
<dbReference type="EC" id="6.1.1.10" evidence="3"/>
<keyword evidence="9 13" id="KW-0067">ATP-binding</keyword>
<evidence type="ECO:0000256" key="10">
    <source>
        <dbReference type="ARBA" id="ARBA00022917"/>
    </source>
</evidence>
<evidence type="ECO:0000259" key="14">
    <source>
        <dbReference type="Pfam" id="PF01406"/>
    </source>
</evidence>
<dbReference type="Gene3D" id="3.40.50.620">
    <property type="entry name" value="HUPs"/>
    <property type="match status" value="1"/>
</dbReference>
<dbReference type="GO" id="GO:0004825">
    <property type="term" value="F:methionine-tRNA ligase activity"/>
    <property type="evidence" value="ECO:0007669"/>
    <property type="project" value="UniProtKB-EC"/>
</dbReference>
<evidence type="ECO:0000259" key="16">
    <source>
        <dbReference type="Pfam" id="PF19303"/>
    </source>
</evidence>
<dbReference type="AlphaFoldDB" id="A0A1G2GUK3"/>
<dbReference type="PANTHER" id="PTHR43326:SF1">
    <property type="entry name" value="METHIONINE--TRNA LIGASE, MITOCHONDRIAL"/>
    <property type="match status" value="1"/>
</dbReference>
<dbReference type="InterPro" id="IPR032678">
    <property type="entry name" value="tRNA-synt_1_cat_dom"/>
</dbReference>
<dbReference type="NCBIfam" id="TIGR00398">
    <property type="entry name" value="metG"/>
    <property type="match status" value="1"/>
</dbReference>
<dbReference type="InterPro" id="IPR041872">
    <property type="entry name" value="Anticodon_Met"/>
</dbReference>
<dbReference type="InterPro" id="IPR023457">
    <property type="entry name" value="Met-tRNA_synth_2"/>
</dbReference>
<dbReference type="Pfam" id="PF19303">
    <property type="entry name" value="Anticodon_3"/>
    <property type="match status" value="1"/>
</dbReference>
<feature type="domain" description="Methionyl-tRNA synthetase anticodon-binding" evidence="16">
    <location>
        <begin position="377"/>
        <end position="466"/>
    </location>
</feature>
<evidence type="ECO:0000256" key="2">
    <source>
        <dbReference type="ARBA" id="ARBA00003314"/>
    </source>
</evidence>
<feature type="domain" description="tRNA synthetases class I catalytic" evidence="14">
    <location>
        <begin position="19"/>
        <end position="127"/>
    </location>
</feature>